<proteinExistence type="predicted"/>
<reference evidence="1 2" key="1">
    <citation type="journal article" date="2019" name="Commun. Biol.">
        <title>The bagworm genome reveals a unique fibroin gene that provides high tensile strength.</title>
        <authorList>
            <person name="Kono N."/>
            <person name="Nakamura H."/>
            <person name="Ohtoshi R."/>
            <person name="Tomita M."/>
            <person name="Numata K."/>
            <person name="Arakawa K."/>
        </authorList>
    </citation>
    <scope>NUCLEOTIDE SEQUENCE [LARGE SCALE GENOMIC DNA]</scope>
</reference>
<evidence type="ECO:0000313" key="2">
    <source>
        <dbReference type="Proteomes" id="UP000299102"/>
    </source>
</evidence>
<comment type="caution">
    <text evidence="1">The sequence shown here is derived from an EMBL/GenBank/DDBJ whole genome shotgun (WGS) entry which is preliminary data.</text>
</comment>
<dbReference type="AlphaFoldDB" id="A0A4C1TFX2"/>
<evidence type="ECO:0000313" key="1">
    <source>
        <dbReference type="EMBL" id="GBP13409.1"/>
    </source>
</evidence>
<gene>
    <name evidence="1" type="ORF">EVAR_4170_1</name>
</gene>
<sequence length="89" mass="9669">MFREAAAMLTNAFPAPAHTPPHGSSPPAAFTVTCTYTSFEDFPIQRTFLEPSTGNTHHFRCCADWDTPVVEKSKWTPARASARSAAGGR</sequence>
<dbReference type="EMBL" id="BGZK01000057">
    <property type="protein sequence ID" value="GBP13409.1"/>
    <property type="molecule type" value="Genomic_DNA"/>
</dbReference>
<organism evidence="1 2">
    <name type="scientific">Eumeta variegata</name>
    <name type="common">Bagworm moth</name>
    <name type="synonym">Eumeta japonica</name>
    <dbReference type="NCBI Taxonomy" id="151549"/>
    <lineage>
        <taxon>Eukaryota</taxon>
        <taxon>Metazoa</taxon>
        <taxon>Ecdysozoa</taxon>
        <taxon>Arthropoda</taxon>
        <taxon>Hexapoda</taxon>
        <taxon>Insecta</taxon>
        <taxon>Pterygota</taxon>
        <taxon>Neoptera</taxon>
        <taxon>Endopterygota</taxon>
        <taxon>Lepidoptera</taxon>
        <taxon>Glossata</taxon>
        <taxon>Ditrysia</taxon>
        <taxon>Tineoidea</taxon>
        <taxon>Psychidae</taxon>
        <taxon>Oiketicinae</taxon>
        <taxon>Eumeta</taxon>
    </lineage>
</organism>
<dbReference type="Proteomes" id="UP000299102">
    <property type="component" value="Unassembled WGS sequence"/>
</dbReference>
<protein>
    <submittedName>
        <fullName evidence="1">Uncharacterized protein</fullName>
    </submittedName>
</protein>
<accession>A0A4C1TFX2</accession>
<name>A0A4C1TFX2_EUMVA</name>
<keyword evidence="2" id="KW-1185">Reference proteome</keyword>